<dbReference type="PANTHER" id="PTHR19134:SF534">
    <property type="entry name" value="LD27988P"/>
    <property type="match status" value="1"/>
</dbReference>
<dbReference type="PRINTS" id="PR00700">
    <property type="entry name" value="PRTYPHPHTASE"/>
</dbReference>
<dbReference type="PROSITE" id="PS50056">
    <property type="entry name" value="TYR_PHOSPHATASE_2"/>
    <property type="match status" value="1"/>
</dbReference>
<reference evidence="3" key="1">
    <citation type="submission" date="2007-06" db="EMBL/GenBank/DDBJ databases">
        <title>Bracovirus Evolution: Comparative Genomics of Multiple Viral and Proviral Genomes.</title>
        <authorList>
            <person name="Desjardins C.A."/>
            <person name="Gundersen-Rindal D.E."/>
            <person name="Hostetler J.B."/>
            <person name="Tallon L.J."/>
            <person name="Utterback T.R."/>
            <person name="Fuester R.W."/>
            <person name="Schatz M.C."/>
            <person name="Pedroni M.J."/>
            <person name="Fadrosh D.W."/>
            <person name="Haas B.J."/>
            <person name="Toms B.S."/>
            <person name="Chen D."/>
            <person name="Nene V."/>
        </authorList>
    </citation>
    <scope>NUCLEOTIDE SEQUENCE</scope>
</reference>
<dbReference type="GO" id="GO:0048666">
    <property type="term" value="P:neuron development"/>
    <property type="evidence" value="ECO:0007669"/>
    <property type="project" value="UniProtKB-ARBA"/>
</dbReference>
<dbReference type="GO" id="GO:0004725">
    <property type="term" value="F:protein tyrosine phosphatase activity"/>
    <property type="evidence" value="ECO:0007669"/>
    <property type="project" value="InterPro"/>
</dbReference>
<feature type="domain" description="Tyrosine-protein phosphatase" evidence="1">
    <location>
        <begin position="64"/>
        <end position="293"/>
    </location>
</feature>
<dbReference type="Gene3D" id="3.90.190.10">
    <property type="entry name" value="Protein tyrosine phosphatase superfamily"/>
    <property type="match status" value="1"/>
</dbReference>
<organism evidence="3">
    <name type="scientific">Glyptapanteles indiensis</name>
    <name type="common">Parasitoid wasp</name>
    <dbReference type="NCBI Taxonomy" id="92994"/>
    <lineage>
        <taxon>Eukaryota</taxon>
        <taxon>Metazoa</taxon>
        <taxon>Ecdysozoa</taxon>
        <taxon>Arthropoda</taxon>
        <taxon>Hexapoda</taxon>
        <taxon>Insecta</taxon>
        <taxon>Pterygota</taxon>
        <taxon>Neoptera</taxon>
        <taxon>Endopterygota</taxon>
        <taxon>Hymenoptera</taxon>
        <taxon>Apocrita</taxon>
        <taxon>Ichneumonoidea</taxon>
        <taxon>Braconidae</taxon>
        <taxon>Microgastrinae</taxon>
        <taxon>Glyptapanteles</taxon>
    </lineage>
</organism>
<dbReference type="SUPFAM" id="SSF52799">
    <property type="entry name" value="(Phosphotyrosine protein) phosphatases II"/>
    <property type="match status" value="1"/>
</dbReference>
<accession>B7S8Z7</accession>
<dbReference type="Pfam" id="PF00102">
    <property type="entry name" value="Y_phosphatase"/>
    <property type="match status" value="1"/>
</dbReference>
<dbReference type="CDD" id="cd00047">
    <property type="entry name" value="PTPc"/>
    <property type="match status" value="1"/>
</dbReference>
<evidence type="ECO:0000259" key="1">
    <source>
        <dbReference type="PROSITE" id="PS50055"/>
    </source>
</evidence>
<dbReference type="SMART" id="SM00404">
    <property type="entry name" value="PTPc_motif"/>
    <property type="match status" value="1"/>
</dbReference>
<dbReference type="SMART" id="SM00194">
    <property type="entry name" value="PTPc"/>
    <property type="match status" value="1"/>
</dbReference>
<dbReference type="PANTHER" id="PTHR19134">
    <property type="entry name" value="RECEPTOR-TYPE TYROSINE-PROTEIN PHOSPHATASE"/>
    <property type="match status" value="1"/>
</dbReference>
<dbReference type="AlphaFoldDB" id="B7S8Z7"/>
<dbReference type="PROSITE" id="PS50055">
    <property type="entry name" value="TYR_PHOSPHATASE_PTP"/>
    <property type="match status" value="1"/>
</dbReference>
<dbReference type="InterPro" id="IPR000242">
    <property type="entry name" value="PTP_cat"/>
</dbReference>
<dbReference type="InterPro" id="IPR000387">
    <property type="entry name" value="Tyr_Pase_dom"/>
</dbReference>
<sequence length="298" mass="34795">MGSWNSKTLTRNGLIRVVEKRNAVKFICNEHKEIMDIKVEGTFCTRPFAENLENSQLDKEEMWFEHSRVFLSEETSSSNYINASYIDGFRRPKAYIVTRTPDSEKTTCNFWKMIWEHQTEMIVMLNKSEENGDGISYWNPEEGSSLQCGKLRIKTSKIHQNHHPSFQITSLLVTHEDGVKLFVNHFLFKNWQRDDILPPECDFLDLLFMARLYDQSAGSSVALKGYKSPIVVHCSDGLHRSMVFCAMDISISRILNLGKVNLFSIVSKLRQDRYNCLYDPNHYGFCYLALYYYCTYYV</sequence>
<dbReference type="InterPro" id="IPR029021">
    <property type="entry name" value="Prot-tyrosine_phosphatase-like"/>
</dbReference>
<gene>
    <name evidence="3" type="ORF">GIP_L5_0120</name>
</gene>
<protein>
    <submittedName>
        <fullName evidence="3">Protein tyrosine phosphatase</fullName>
    </submittedName>
</protein>
<name>B7S8Z7_GLYIN</name>
<dbReference type="GO" id="GO:0009653">
    <property type="term" value="P:anatomical structure morphogenesis"/>
    <property type="evidence" value="ECO:0007669"/>
    <property type="project" value="UniProtKB-ARBA"/>
</dbReference>
<feature type="domain" description="Tyrosine specific protein phosphatases" evidence="2">
    <location>
        <begin position="201"/>
        <end position="284"/>
    </location>
</feature>
<dbReference type="InterPro" id="IPR003595">
    <property type="entry name" value="Tyr_Pase_cat"/>
</dbReference>
<proteinExistence type="predicted"/>
<dbReference type="InterPro" id="IPR050348">
    <property type="entry name" value="Protein-Tyr_Phosphatase"/>
</dbReference>
<evidence type="ECO:0000313" key="3">
    <source>
        <dbReference type="EMBL" id="ACE75372.1"/>
    </source>
</evidence>
<evidence type="ECO:0000259" key="2">
    <source>
        <dbReference type="PROSITE" id="PS50056"/>
    </source>
</evidence>
<dbReference type="EMBL" id="EF710656">
    <property type="protein sequence ID" value="ACE75372.1"/>
    <property type="molecule type" value="Genomic_DNA"/>
</dbReference>